<reference evidence="3" key="1">
    <citation type="journal article" date="2019" name="Int. J. Syst. Evol. Microbiol.">
        <title>The Global Catalogue of Microorganisms (GCM) 10K type strain sequencing project: providing services to taxonomists for standard genome sequencing and annotation.</title>
        <authorList>
            <consortium name="The Broad Institute Genomics Platform"/>
            <consortium name="The Broad Institute Genome Sequencing Center for Infectious Disease"/>
            <person name="Wu L."/>
            <person name="Ma J."/>
        </authorList>
    </citation>
    <scope>NUCLEOTIDE SEQUENCE [LARGE SCALE GENOMIC DNA]</scope>
    <source>
        <strain evidence="3">JCM 18019</strain>
    </source>
</reference>
<gene>
    <name evidence="2" type="ORF">GCM10023210_35440</name>
</gene>
<sequence length="110" mass="12411">MLVSFGNYTKEDLIKTHAKIDLTSSNENGKIKGGAFMGCNKMFFTSEFKKDGKVKISGIGSTLMACQNMKLEDDFSKSFKNMTNYKIEGHFLTLSDDHENSMKFIASDWD</sequence>
<accession>A0ABP9MSN9</accession>
<comment type="caution">
    <text evidence="2">The sequence shown here is derived from an EMBL/GenBank/DDBJ whole genome shotgun (WGS) entry which is preliminary data.</text>
</comment>
<evidence type="ECO:0000313" key="3">
    <source>
        <dbReference type="Proteomes" id="UP001500353"/>
    </source>
</evidence>
<proteinExistence type="predicted"/>
<dbReference type="Gene3D" id="2.40.128.270">
    <property type="match status" value="1"/>
</dbReference>
<protein>
    <recommendedName>
        <fullName evidence="1">DUF306 domain-containing protein</fullName>
    </recommendedName>
</protein>
<feature type="domain" description="DUF306" evidence="1">
    <location>
        <begin position="26"/>
        <end position="103"/>
    </location>
</feature>
<dbReference type="InterPro" id="IPR038670">
    <property type="entry name" value="HslJ-like_sf"/>
</dbReference>
<dbReference type="Proteomes" id="UP001500353">
    <property type="component" value="Unassembled WGS sequence"/>
</dbReference>
<evidence type="ECO:0000313" key="2">
    <source>
        <dbReference type="EMBL" id="GAA5098858.1"/>
    </source>
</evidence>
<dbReference type="Pfam" id="PF03724">
    <property type="entry name" value="META"/>
    <property type="match status" value="1"/>
</dbReference>
<organism evidence="2 3">
    <name type="scientific">Chryseobacterium ginsengisoli</name>
    <dbReference type="NCBI Taxonomy" id="363853"/>
    <lineage>
        <taxon>Bacteria</taxon>
        <taxon>Pseudomonadati</taxon>
        <taxon>Bacteroidota</taxon>
        <taxon>Flavobacteriia</taxon>
        <taxon>Flavobacteriales</taxon>
        <taxon>Weeksellaceae</taxon>
        <taxon>Chryseobacterium group</taxon>
        <taxon>Chryseobacterium</taxon>
    </lineage>
</organism>
<keyword evidence="3" id="KW-1185">Reference proteome</keyword>
<name>A0ABP9MSN9_9FLAO</name>
<evidence type="ECO:0000259" key="1">
    <source>
        <dbReference type="Pfam" id="PF03724"/>
    </source>
</evidence>
<dbReference type="InterPro" id="IPR005184">
    <property type="entry name" value="DUF306_Meta_HslJ"/>
</dbReference>
<dbReference type="EMBL" id="BAABHX010000007">
    <property type="protein sequence ID" value="GAA5098858.1"/>
    <property type="molecule type" value="Genomic_DNA"/>
</dbReference>